<dbReference type="Proteomes" id="UP000823775">
    <property type="component" value="Unassembled WGS sequence"/>
</dbReference>
<reference evidence="1 2" key="1">
    <citation type="journal article" date="2021" name="BMC Genomics">
        <title>Datura genome reveals duplications of psychoactive alkaloid biosynthetic genes and high mutation rate following tissue culture.</title>
        <authorList>
            <person name="Rajewski A."/>
            <person name="Carter-House D."/>
            <person name="Stajich J."/>
            <person name="Litt A."/>
        </authorList>
    </citation>
    <scope>NUCLEOTIDE SEQUENCE [LARGE SCALE GENOMIC DNA]</scope>
    <source>
        <strain evidence="1">AR-01</strain>
    </source>
</reference>
<accession>A0ABS8SLY2</accession>
<comment type="caution">
    <text evidence="1">The sequence shown here is derived from an EMBL/GenBank/DDBJ whole genome shotgun (WGS) entry which is preliminary data.</text>
</comment>
<protein>
    <submittedName>
        <fullName evidence="1">Uncharacterized protein</fullName>
    </submittedName>
</protein>
<dbReference type="EMBL" id="JACEIK010000614">
    <property type="protein sequence ID" value="MCD7459823.1"/>
    <property type="molecule type" value="Genomic_DNA"/>
</dbReference>
<keyword evidence="2" id="KW-1185">Reference proteome</keyword>
<evidence type="ECO:0000313" key="2">
    <source>
        <dbReference type="Proteomes" id="UP000823775"/>
    </source>
</evidence>
<sequence length="106" mass="11530">MPVLTDGRRSVQVKWDVITGDCSQSRSAHFNKVSGATEEQNSGGNHWYASDGATTDLAVRNGHQVERNSEAHPYNQAASLSTQQNTMNSNSKLMLPRTISVVAAQQ</sequence>
<organism evidence="1 2">
    <name type="scientific">Datura stramonium</name>
    <name type="common">Jimsonweed</name>
    <name type="synonym">Common thornapple</name>
    <dbReference type="NCBI Taxonomy" id="4076"/>
    <lineage>
        <taxon>Eukaryota</taxon>
        <taxon>Viridiplantae</taxon>
        <taxon>Streptophyta</taxon>
        <taxon>Embryophyta</taxon>
        <taxon>Tracheophyta</taxon>
        <taxon>Spermatophyta</taxon>
        <taxon>Magnoliopsida</taxon>
        <taxon>eudicotyledons</taxon>
        <taxon>Gunneridae</taxon>
        <taxon>Pentapetalae</taxon>
        <taxon>asterids</taxon>
        <taxon>lamiids</taxon>
        <taxon>Solanales</taxon>
        <taxon>Solanaceae</taxon>
        <taxon>Solanoideae</taxon>
        <taxon>Datureae</taxon>
        <taxon>Datura</taxon>
    </lineage>
</organism>
<evidence type="ECO:0000313" key="1">
    <source>
        <dbReference type="EMBL" id="MCD7459823.1"/>
    </source>
</evidence>
<proteinExistence type="predicted"/>
<gene>
    <name evidence="1" type="ORF">HAX54_042046</name>
</gene>
<name>A0ABS8SLY2_DATST</name>